<evidence type="ECO:0000256" key="7">
    <source>
        <dbReference type="ARBA" id="ARBA00022741"/>
    </source>
</evidence>
<comment type="similarity">
    <text evidence="14">Belongs to the MurCDEF family.</text>
</comment>
<dbReference type="Pfam" id="PF08245">
    <property type="entry name" value="Mur_ligase_M"/>
    <property type="match status" value="1"/>
</dbReference>
<evidence type="ECO:0000259" key="17">
    <source>
        <dbReference type="Pfam" id="PF08245"/>
    </source>
</evidence>
<dbReference type="InterPro" id="IPR004101">
    <property type="entry name" value="Mur_ligase_C"/>
</dbReference>
<evidence type="ECO:0000256" key="4">
    <source>
        <dbReference type="ARBA" id="ARBA00022490"/>
    </source>
</evidence>
<evidence type="ECO:0000256" key="6">
    <source>
        <dbReference type="ARBA" id="ARBA00022618"/>
    </source>
</evidence>
<dbReference type="InterPro" id="IPR036615">
    <property type="entry name" value="Mur_ligase_C_dom_sf"/>
</dbReference>
<dbReference type="GO" id="GO:0016874">
    <property type="term" value="F:ligase activity"/>
    <property type="evidence" value="ECO:0007669"/>
    <property type="project" value="UniProtKB-KW"/>
</dbReference>
<proteinExistence type="inferred from homology"/>
<dbReference type="NCBIfam" id="TIGR01082">
    <property type="entry name" value="murC"/>
    <property type="match status" value="1"/>
</dbReference>
<evidence type="ECO:0000256" key="13">
    <source>
        <dbReference type="ARBA" id="ARBA00047833"/>
    </source>
</evidence>
<keyword evidence="5 14" id="KW-0436">Ligase</keyword>
<dbReference type="SUPFAM" id="SSF53623">
    <property type="entry name" value="MurD-like peptide ligases, catalytic domain"/>
    <property type="match status" value="1"/>
</dbReference>
<feature type="domain" description="Mur ligase N-terminal catalytic" evidence="15">
    <location>
        <begin position="24"/>
        <end position="121"/>
    </location>
</feature>
<feature type="domain" description="Mur ligase central" evidence="17">
    <location>
        <begin position="127"/>
        <end position="331"/>
    </location>
</feature>
<evidence type="ECO:0000259" key="15">
    <source>
        <dbReference type="Pfam" id="PF01225"/>
    </source>
</evidence>
<organism evidence="18 19">
    <name type="scientific">Mobilicoccus caccae</name>
    <dbReference type="NCBI Taxonomy" id="1859295"/>
    <lineage>
        <taxon>Bacteria</taxon>
        <taxon>Bacillati</taxon>
        <taxon>Actinomycetota</taxon>
        <taxon>Actinomycetes</taxon>
        <taxon>Micrococcales</taxon>
        <taxon>Dermatophilaceae</taxon>
        <taxon>Mobilicoccus</taxon>
    </lineage>
</organism>
<dbReference type="Pfam" id="PF02875">
    <property type="entry name" value="Mur_ligase_C"/>
    <property type="match status" value="1"/>
</dbReference>
<dbReference type="Gene3D" id="3.40.1190.10">
    <property type="entry name" value="Mur-like, catalytic domain"/>
    <property type="match status" value="1"/>
</dbReference>
<evidence type="ECO:0000256" key="12">
    <source>
        <dbReference type="ARBA" id="ARBA00023316"/>
    </source>
</evidence>
<dbReference type="EMBL" id="BSUO01000001">
    <property type="protein sequence ID" value="GMA40043.1"/>
    <property type="molecule type" value="Genomic_DNA"/>
</dbReference>
<evidence type="ECO:0000256" key="8">
    <source>
        <dbReference type="ARBA" id="ARBA00022840"/>
    </source>
</evidence>
<accession>A0ABQ6IQ53</accession>
<keyword evidence="8 14" id="KW-0067">ATP-binding</keyword>
<evidence type="ECO:0000256" key="2">
    <source>
        <dbReference type="ARBA" id="ARBA00004752"/>
    </source>
</evidence>
<comment type="pathway">
    <text evidence="2 14">Cell wall biogenesis; peptidoglycan biosynthesis.</text>
</comment>
<evidence type="ECO:0000256" key="14">
    <source>
        <dbReference type="HAMAP-Rule" id="MF_00046"/>
    </source>
</evidence>
<dbReference type="Gene3D" id="3.40.50.720">
    <property type="entry name" value="NAD(P)-binding Rossmann-like Domain"/>
    <property type="match status" value="1"/>
</dbReference>
<comment type="catalytic activity">
    <reaction evidence="13 14">
        <text>UDP-N-acetyl-alpha-D-muramate + L-alanine + ATP = UDP-N-acetyl-alpha-D-muramoyl-L-alanine + ADP + phosphate + H(+)</text>
        <dbReference type="Rhea" id="RHEA:23372"/>
        <dbReference type="ChEBI" id="CHEBI:15378"/>
        <dbReference type="ChEBI" id="CHEBI:30616"/>
        <dbReference type="ChEBI" id="CHEBI:43474"/>
        <dbReference type="ChEBI" id="CHEBI:57972"/>
        <dbReference type="ChEBI" id="CHEBI:70757"/>
        <dbReference type="ChEBI" id="CHEBI:83898"/>
        <dbReference type="ChEBI" id="CHEBI:456216"/>
        <dbReference type="EC" id="6.3.2.8"/>
    </reaction>
</comment>
<dbReference type="RefSeq" id="WP_284303809.1">
    <property type="nucleotide sequence ID" value="NZ_BSUO01000001.1"/>
</dbReference>
<dbReference type="InterPro" id="IPR036565">
    <property type="entry name" value="Mur-like_cat_sf"/>
</dbReference>
<dbReference type="SUPFAM" id="SSF51984">
    <property type="entry name" value="MurCD N-terminal domain"/>
    <property type="match status" value="1"/>
</dbReference>
<evidence type="ECO:0000259" key="16">
    <source>
        <dbReference type="Pfam" id="PF02875"/>
    </source>
</evidence>
<dbReference type="EC" id="6.3.2.8" evidence="3 14"/>
<evidence type="ECO:0000256" key="3">
    <source>
        <dbReference type="ARBA" id="ARBA00012211"/>
    </source>
</evidence>
<dbReference type="InterPro" id="IPR013221">
    <property type="entry name" value="Mur_ligase_cen"/>
</dbReference>
<keyword evidence="11 14" id="KW-0131">Cell cycle</keyword>
<comment type="subcellular location">
    <subcellularLocation>
        <location evidence="1 14">Cytoplasm</location>
    </subcellularLocation>
</comment>
<dbReference type="SUPFAM" id="SSF53244">
    <property type="entry name" value="MurD-like peptide ligases, peptide-binding domain"/>
    <property type="match status" value="1"/>
</dbReference>
<dbReference type="HAMAP" id="MF_00046">
    <property type="entry name" value="MurC"/>
    <property type="match status" value="1"/>
</dbReference>
<reference evidence="19" key="1">
    <citation type="journal article" date="2019" name="Int. J. Syst. Evol. Microbiol.">
        <title>The Global Catalogue of Microorganisms (GCM) 10K type strain sequencing project: providing services to taxonomists for standard genome sequencing and annotation.</title>
        <authorList>
            <consortium name="The Broad Institute Genomics Platform"/>
            <consortium name="The Broad Institute Genome Sequencing Center for Infectious Disease"/>
            <person name="Wu L."/>
            <person name="Ma J."/>
        </authorList>
    </citation>
    <scope>NUCLEOTIDE SEQUENCE [LARGE SCALE GENOMIC DNA]</scope>
    <source>
        <strain evidence="19">NBRC 113072</strain>
    </source>
</reference>
<keyword evidence="19" id="KW-1185">Reference proteome</keyword>
<evidence type="ECO:0000256" key="10">
    <source>
        <dbReference type="ARBA" id="ARBA00022984"/>
    </source>
</evidence>
<comment type="function">
    <text evidence="14">Cell wall formation.</text>
</comment>
<dbReference type="PANTHER" id="PTHR43445:SF3">
    <property type="entry name" value="UDP-N-ACETYLMURAMATE--L-ALANINE LIGASE"/>
    <property type="match status" value="1"/>
</dbReference>
<dbReference type="InterPro" id="IPR050061">
    <property type="entry name" value="MurCDEF_pg_biosynth"/>
</dbReference>
<feature type="binding site" evidence="14">
    <location>
        <begin position="129"/>
        <end position="135"/>
    </location>
    <ligand>
        <name>ATP</name>
        <dbReference type="ChEBI" id="CHEBI:30616"/>
    </ligand>
</feature>
<dbReference type="Gene3D" id="3.90.190.20">
    <property type="entry name" value="Mur ligase, C-terminal domain"/>
    <property type="match status" value="1"/>
</dbReference>
<feature type="domain" description="Mur ligase C-terminal" evidence="16">
    <location>
        <begin position="355"/>
        <end position="485"/>
    </location>
</feature>
<dbReference type="Proteomes" id="UP001157126">
    <property type="component" value="Unassembled WGS sequence"/>
</dbReference>
<dbReference type="Pfam" id="PF01225">
    <property type="entry name" value="Mur_ligase"/>
    <property type="match status" value="1"/>
</dbReference>
<keyword evidence="12 14" id="KW-0961">Cell wall biogenesis/degradation</keyword>
<dbReference type="InterPro" id="IPR000713">
    <property type="entry name" value="Mur_ligase_N"/>
</dbReference>
<evidence type="ECO:0000256" key="5">
    <source>
        <dbReference type="ARBA" id="ARBA00022598"/>
    </source>
</evidence>
<evidence type="ECO:0000256" key="11">
    <source>
        <dbReference type="ARBA" id="ARBA00023306"/>
    </source>
</evidence>
<evidence type="ECO:0000256" key="1">
    <source>
        <dbReference type="ARBA" id="ARBA00004496"/>
    </source>
</evidence>
<keyword evidence="7 14" id="KW-0547">Nucleotide-binding</keyword>
<keyword evidence="9 14" id="KW-0133">Cell shape</keyword>
<keyword evidence="4 14" id="KW-0963">Cytoplasm</keyword>
<dbReference type="PANTHER" id="PTHR43445">
    <property type="entry name" value="UDP-N-ACETYLMURAMATE--L-ALANINE LIGASE-RELATED"/>
    <property type="match status" value="1"/>
</dbReference>
<dbReference type="InterPro" id="IPR005758">
    <property type="entry name" value="UDP-N-AcMur_Ala_ligase_MurC"/>
</dbReference>
<keyword evidence="6 14" id="KW-0132">Cell division</keyword>
<gene>
    <name evidence="14 18" type="primary">murC</name>
    <name evidence="18" type="ORF">GCM10025883_20880</name>
</gene>
<sequence>MTDLPFTTRFDLGVDVPPARELGRIHVLAAGGAGMSAIVRLFLDGGLVVSGSDAQDSAVLDSLRERGATIHVGHDPAHVAGADTVVVSSAVREENVELAAARTAGIRILHRSQALASLMSGHARVAVAGANGKTTTTAMLTVALLAAGADPSFAIGGELVGLGVNARLGSGEAFVVEADESDGTFLAYRPDVAVITNVQPDHLDFYGTFDVVRAAYQMFAESGSARLLVTCSDDPGAWDLACARREAGALVVTYGTDDRADLRLVDVVGEGLSGRARLAVRGTDSPVLEGAEPGERARAAVEALTTLDGLGLEVALPGVHNLLDAAAALLAAVVGLGADPQQVLAGLAGYSGTRRRFEAKGEVGGIRVVDDYAHNPAKVEAVVAAGRQVSAPGRLVVCFQPHLFSRTRDFADRFAQALSGADVVVLTDIYPAREDPMPGVSSELVSAPLAATGTTVHDVVGLDAAVARLRDVVRPGDLVLTVGAGSVTTVGPRLLEELAGVST</sequence>
<keyword evidence="10 14" id="KW-0573">Peptidoglycan synthesis</keyword>
<evidence type="ECO:0000256" key="9">
    <source>
        <dbReference type="ARBA" id="ARBA00022960"/>
    </source>
</evidence>
<name>A0ABQ6IQ53_9MICO</name>
<comment type="caution">
    <text evidence="18">The sequence shown here is derived from an EMBL/GenBank/DDBJ whole genome shotgun (WGS) entry which is preliminary data.</text>
</comment>
<evidence type="ECO:0000313" key="18">
    <source>
        <dbReference type="EMBL" id="GMA40043.1"/>
    </source>
</evidence>
<evidence type="ECO:0000313" key="19">
    <source>
        <dbReference type="Proteomes" id="UP001157126"/>
    </source>
</evidence>
<protein>
    <recommendedName>
        <fullName evidence="3 14">UDP-N-acetylmuramate--L-alanine ligase</fullName>
        <ecNumber evidence="3 14">6.3.2.8</ecNumber>
    </recommendedName>
    <alternativeName>
        <fullName evidence="14">UDP-N-acetylmuramoyl-L-alanine synthetase</fullName>
    </alternativeName>
</protein>